<feature type="transmembrane region" description="Helical" evidence="2">
    <location>
        <begin position="21"/>
        <end position="41"/>
    </location>
</feature>
<sequence>MIRINLLPVRAAQKKEKLRSQVSIFVLCMILVCIACGALYVQKMLAVRDVRDEIALIDKQNKALTKKIGQVRDFEKKQAELENKLEILKKLKDGKSGPVHLLDELSAALPEKLWLTKFSEKSGQINLSGVADNENTVAEFMRNLDASPYYKNIELSVTEQTKAGERKMQKFTLNCSVETPPSE</sequence>
<dbReference type="STRING" id="37625.SAMN05660420_02724"/>
<evidence type="ECO:0000313" key="3">
    <source>
        <dbReference type="EMBL" id="SEA65197.1"/>
    </source>
</evidence>
<dbReference type="RefSeq" id="WP_092349732.1">
    <property type="nucleotide sequence ID" value="NZ_FNQN01000009.1"/>
</dbReference>
<feature type="coiled-coil region" evidence="1">
    <location>
        <begin position="47"/>
        <end position="91"/>
    </location>
</feature>
<dbReference type="PANTHER" id="PTHR40278">
    <property type="entry name" value="DNA UTILIZATION PROTEIN HOFN"/>
    <property type="match status" value="1"/>
</dbReference>
<dbReference type="Pfam" id="PF05137">
    <property type="entry name" value="PilN"/>
    <property type="match status" value="1"/>
</dbReference>
<dbReference type="Proteomes" id="UP000199409">
    <property type="component" value="Unassembled WGS sequence"/>
</dbReference>
<evidence type="ECO:0000313" key="4">
    <source>
        <dbReference type="Proteomes" id="UP000199409"/>
    </source>
</evidence>
<dbReference type="PANTHER" id="PTHR40278:SF2">
    <property type="entry name" value="TYPE IV PILUS INNER MEMBRANE COMPONENT PILN"/>
    <property type="match status" value="1"/>
</dbReference>
<gene>
    <name evidence="3" type="ORF">SAMN05660420_02724</name>
</gene>
<keyword evidence="2" id="KW-0472">Membrane</keyword>
<organism evidence="3 4">
    <name type="scientific">Desulfuromusa kysingii</name>
    <dbReference type="NCBI Taxonomy" id="37625"/>
    <lineage>
        <taxon>Bacteria</taxon>
        <taxon>Pseudomonadati</taxon>
        <taxon>Thermodesulfobacteriota</taxon>
        <taxon>Desulfuromonadia</taxon>
        <taxon>Desulfuromonadales</taxon>
        <taxon>Geopsychrobacteraceae</taxon>
        <taxon>Desulfuromusa</taxon>
    </lineage>
</organism>
<dbReference type="InterPro" id="IPR007813">
    <property type="entry name" value="PilN"/>
</dbReference>
<dbReference type="EMBL" id="FNQN01000009">
    <property type="protein sequence ID" value="SEA65197.1"/>
    <property type="molecule type" value="Genomic_DNA"/>
</dbReference>
<keyword evidence="2" id="KW-0812">Transmembrane</keyword>
<reference evidence="3 4" key="1">
    <citation type="submission" date="2016-10" db="EMBL/GenBank/DDBJ databases">
        <authorList>
            <person name="de Groot N.N."/>
        </authorList>
    </citation>
    <scope>NUCLEOTIDE SEQUENCE [LARGE SCALE GENOMIC DNA]</scope>
    <source>
        <strain evidence="3 4">DSM 7343</strain>
    </source>
</reference>
<proteinExistence type="predicted"/>
<dbReference type="OrthoDB" id="5296173at2"/>
<dbReference type="GO" id="GO:0043107">
    <property type="term" value="P:type IV pilus-dependent motility"/>
    <property type="evidence" value="ECO:0007669"/>
    <property type="project" value="TreeGrafter"/>
</dbReference>
<name>A0A1H4CXT0_9BACT</name>
<accession>A0A1H4CXT0</accession>
<dbReference type="InterPro" id="IPR052534">
    <property type="entry name" value="Extracell_DNA_Util/SecSys_Comp"/>
</dbReference>
<dbReference type="GO" id="GO:0043683">
    <property type="term" value="P:type IV pilus assembly"/>
    <property type="evidence" value="ECO:0007669"/>
    <property type="project" value="TreeGrafter"/>
</dbReference>
<protein>
    <submittedName>
        <fullName evidence="3">Type IV pilus assembly protein PilN</fullName>
    </submittedName>
</protein>
<evidence type="ECO:0000256" key="2">
    <source>
        <dbReference type="SAM" id="Phobius"/>
    </source>
</evidence>
<dbReference type="AlphaFoldDB" id="A0A1H4CXT0"/>
<keyword evidence="4" id="KW-1185">Reference proteome</keyword>
<keyword evidence="2" id="KW-1133">Transmembrane helix</keyword>
<evidence type="ECO:0000256" key="1">
    <source>
        <dbReference type="SAM" id="Coils"/>
    </source>
</evidence>
<keyword evidence="1" id="KW-0175">Coiled coil</keyword>